<dbReference type="InterPro" id="IPR011006">
    <property type="entry name" value="CheY-like_superfamily"/>
</dbReference>
<dbReference type="SUPFAM" id="SSF52172">
    <property type="entry name" value="CheY-like"/>
    <property type="match status" value="1"/>
</dbReference>
<feature type="domain" description="Response regulatory" evidence="7">
    <location>
        <begin position="2"/>
        <end position="123"/>
    </location>
</feature>
<dbReference type="InterPro" id="IPR058245">
    <property type="entry name" value="NreC/VraR/RcsB-like_REC"/>
</dbReference>
<dbReference type="SMART" id="SM00448">
    <property type="entry name" value="REC"/>
    <property type="match status" value="1"/>
</dbReference>
<dbReference type="PROSITE" id="PS50043">
    <property type="entry name" value="HTH_LUXR_2"/>
    <property type="match status" value="1"/>
</dbReference>
<feature type="modified residue" description="4-aspartylphosphate" evidence="5">
    <location>
        <position position="53"/>
    </location>
</feature>
<evidence type="ECO:0000313" key="9">
    <source>
        <dbReference type="Proteomes" id="UP000470875"/>
    </source>
</evidence>
<evidence type="ECO:0000256" key="5">
    <source>
        <dbReference type="PROSITE-ProRule" id="PRU00169"/>
    </source>
</evidence>
<reference evidence="8 9" key="1">
    <citation type="submission" date="2019-08" db="EMBL/GenBank/DDBJ databases">
        <title>In-depth cultivation of the pig gut microbiome towards novel bacterial diversity and tailored functional studies.</title>
        <authorList>
            <person name="Wylensek D."/>
            <person name="Hitch T.C.A."/>
            <person name="Clavel T."/>
        </authorList>
    </citation>
    <scope>NUCLEOTIDE SEQUENCE [LARGE SCALE GENOMIC DNA]</scope>
    <source>
        <strain evidence="8 9">WB03_NA08</strain>
    </source>
</reference>
<protein>
    <submittedName>
        <fullName evidence="8">Response regulator transcription factor</fullName>
    </submittedName>
</protein>
<keyword evidence="2" id="KW-0805">Transcription regulation</keyword>
<dbReference type="PROSITE" id="PS00622">
    <property type="entry name" value="HTH_LUXR_1"/>
    <property type="match status" value="1"/>
</dbReference>
<dbReference type="InterPro" id="IPR016032">
    <property type="entry name" value="Sig_transdc_resp-reg_C-effctor"/>
</dbReference>
<keyword evidence="1 5" id="KW-0597">Phosphoprotein</keyword>
<dbReference type="InterPro" id="IPR000792">
    <property type="entry name" value="Tscrpt_reg_LuxR_C"/>
</dbReference>
<proteinExistence type="predicted"/>
<evidence type="ECO:0000256" key="4">
    <source>
        <dbReference type="ARBA" id="ARBA00023163"/>
    </source>
</evidence>
<evidence type="ECO:0000256" key="2">
    <source>
        <dbReference type="ARBA" id="ARBA00023015"/>
    </source>
</evidence>
<dbReference type="PANTHER" id="PTHR43214">
    <property type="entry name" value="TWO-COMPONENT RESPONSE REGULATOR"/>
    <property type="match status" value="1"/>
</dbReference>
<dbReference type="Gene3D" id="3.40.50.2300">
    <property type="match status" value="1"/>
</dbReference>
<organism evidence="8 9">
    <name type="scientific">Scrofimicrobium canadense</name>
    <dbReference type="NCBI Taxonomy" id="2652290"/>
    <lineage>
        <taxon>Bacteria</taxon>
        <taxon>Bacillati</taxon>
        <taxon>Actinomycetota</taxon>
        <taxon>Actinomycetes</taxon>
        <taxon>Actinomycetales</taxon>
        <taxon>Actinomycetaceae</taxon>
        <taxon>Scrofimicrobium</taxon>
    </lineage>
</organism>
<gene>
    <name evidence="8" type="ORF">FYJ24_09080</name>
</gene>
<accession>A0A6N7W902</accession>
<dbReference type="Proteomes" id="UP000470875">
    <property type="component" value="Unassembled WGS sequence"/>
</dbReference>
<name>A0A6N7W902_9ACTO</name>
<evidence type="ECO:0000313" key="8">
    <source>
        <dbReference type="EMBL" id="MSS84912.1"/>
    </source>
</evidence>
<dbReference type="GO" id="GO:0000160">
    <property type="term" value="P:phosphorelay signal transduction system"/>
    <property type="evidence" value="ECO:0007669"/>
    <property type="project" value="InterPro"/>
</dbReference>
<dbReference type="GO" id="GO:0003677">
    <property type="term" value="F:DNA binding"/>
    <property type="evidence" value="ECO:0007669"/>
    <property type="project" value="UniProtKB-KW"/>
</dbReference>
<evidence type="ECO:0000259" key="6">
    <source>
        <dbReference type="PROSITE" id="PS50043"/>
    </source>
</evidence>
<dbReference type="Pfam" id="PF00072">
    <property type="entry name" value="Response_reg"/>
    <property type="match status" value="1"/>
</dbReference>
<dbReference type="GO" id="GO:0006355">
    <property type="term" value="P:regulation of DNA-templated transcription"/>
    <property type="evidence" value="ECO:0007669"/>
    <property type="project" value="InterPro"/>
</dbReference>
<dbReference type="PROSITE" id="PS50110">
    <property type="entry name" value="RESPONSE_REGULATORY"/>
    <property type="match status" value="1"/>
</dbReference>
<keyword evidence="9" id="KW-1185">Reference proteome</keyword>
<evidence type="ECO:0000256" key="1">
    <source>
        <dbReference type="ARBA" id="ARBA00022553"/>
    </source>
</evidence>
<dbReference type="PRINTS" id="PR00038">
    <property type="entry name" value="HTHLUXR"/>
</dbReference>
<dbReference type="InterPro" id="IPR039420">
    <property type="entry name" value="WalR-like"/>
</dbReference>
<dbReference type="InterPro" id="IPR001789">
    <property type="entry name" value="Sig_transdc_resp-reg_receiver"/>
</dbReference>
<dbReference type="EMBL" id="VULO01000010">
    <property type="protein sequence ID" value="MSS84912.1"/>
    <property type="molecule type" value="Genomic_DNA"/>
</dbReference>
<evidence type="ECO:0000256" key="3">
    <source>
        <dbReference type="ARBA" id="ARBA00023125"/>
    </source>
</evidence>
<sequence length="211" mass="23223">MKIFLVDDQQLFLAGLAMVLQSQDDFDIVGEAHDGFAALQAIPPVQPDVVLMDIRMPRLDGLQCTRKLRALYEDSGKVAPRILILTTLETAESAQQALEVGADGFMVKNAEPDLLIAAVRALGKGTRVFAAPQLPKTNRRELPADFLTLTDRERDVFVSLSHGLNNREIADSLSLSEATVKTHISAILSKLNLRDRVQMVVYAYHNGIIDS</sequence>
<keyword evidence="3" id="KW-0238">DNA-binding</keyword>
<feature type="domain" description="HTH luxR-type" evidence="6">
    <location>
        <begin position="142"/>
        <end position="207"/>
    </location>
</feature>
<dbReference type="CDD" id="cd17535">
    <property type="entry name" value="REC_NarL-like"/>
    <property type="match status" value="1"/>
</dbReference>
<keyword evidence="4" id="KW-0804">Transcription</keyword>
<dbReference type="SMART" id="SM00421">
    <property type="entry name" value="HTH_LUXR"/>
    <property type="match status" value="1"/>
</dbReference>
<dbReference type="RefSeq" id="WP_154545676.1">
    <property type="nucleotide sequence ID" value="NZ_VULO01000010.1"/>
</dbReference>
<dbReference type="Pfam" id="PF00196">
    <property type="entry name" value="GerE"/>
    <property type="match status" value="1"/>
</dbReference>
<dbReference type="PANTHER" id="PTHR43214:SF24">
    <property type="entry name" value="TRANSCRIPTIONAL REGULATORY PROTEIN NARL-RELATED"/>
    <property type="match status" value="1"/>
</dbReference>
<comment type="caution">
    <text evidence="8">The sequence shown here is derived from an EMBL/GenBank/DDBJ whole genome shotgun (WGS) entry which is preliminary data.</text>
</comment>
<dbReference type="AlphaFoldDB" id="A0A6N7W902"/>
<dbReference type="SUPFAM" id="SSF46894">
    <property type="entry name" value="C-terminal effector domain of the bipartite response regulators"/>
    <property type="match status" value="1"/>
</dbReference>
<evidence type="ECO:0000259" key="7">
    <source>
        <dbReference type="PROSITE" id="PS50110"/>
    </source>
</evidence>
<dbReference type="CDD" id="cd06170">
    <property type="entry name" value="LuxR_C_like"/>
    <property type="match status" value="1"/>
</dbReference>